<sequence length="641" mass="69438" precursor="true">MPPHVPRPAAYRLVLLAVAATAASGVTAAEGEQAGPRTLFLIGDSTVKNGSGRGDGGLWGWGQVLQPHFDREQVIVENRALGGRSSRTYLTEGLWERTLEKIKPGDVVLMQFGHNDGGQMFASNRPRASIRGNGDETQDGVVEQTGKAETVHSYGWYLRKYIADAQAKGATPVVLSPVPRDRWKDGKLVRADGDYGRWAREAAEQAGAAFVDLNALVADRYDELGQEAVHAELFTPTDHTHTNRRGAEVNAECVAAGVRSLSDSPLRAALLPPPGQEYRFDFGAEQATDGFVAITNAQPYAADPGFGFEPGADVTLSGADGGQAASEEPFAFSVRLPEGNHLVRVTLGAAEGGSATRVEAELRRRLIDDVVTQGGDTATREFLVNTRTPALPHGRWVRLKEREKTSEVAAWDHKLTLRFAGERPSVKRLEVLPAADAPTLFLLGDSTVADQYKEPWASWGQKLPRLFDSTLAVANHAESGETLGGAWGAGRCDKVLHLLRPGDFVMAQFGHNDMKSKRPDALERYRRDLVKLVQAVRERGGQPILVTSMERKAGLDKDTLGEYPQTVRDVAAEMNAPLIDLHATSKQLYQDLDDRLDSAFQDGTHHTNFGAELLAALVADGVRQSAPDLAAHLSDAPPVRP</sequence>
<reference evidence="6 7" key="1">
    <citation type="submission" date="2019-02" db="EMBL/GenBank/DDBJ databases">
        <title>Deep-cultivation of Planctomycetes and their phenomic and genomic characterization uncovers novel biology.</title>
        <authorList>
            <person name="Wiegand S."/>
            <person name="Jogler M."/>
            <person name="Boedeker C."/>
            <person name="Pinto D."/>
            <person name="Vollmers J."/>
            <person name="Rivas-Marin E."/>
            <person name="Kohn T."/>
            <person name="Peeters S.H."/>
            <person name="Heuer A."/>
            <person name="Rast P."/>
            <person name="Oberbeckmann S."/>
            <person name="Bunk B."/>
            <person name="Jeske O."/>
            <person name="Meyerdierks A."/>
            <person name="Storesund J.E."/>
            <person name="Kallscheuer N."/>
            <person name="Luecker S."/>
            <person name="Lage O.M."/>
            <person name="Pohl T."/>
            <person name="Merkel B.J."/>
            <person name="Hornburger P."/>
            <person name="Mueller R.-W."/>
            <person name="Bruemmer F."/>
            <person name="Labrenz M."/>
            <person name="Spormann A.M."/>
            <person name="Op Den Camp H."/>
            <person name="Overmann J."/>
            <person name="Amann R."/>
            <person name="Jetten M.S.M."/>
            <person name="Mascher T."/>
            <person name="Medema M.H."/>
            <person name="Devos D.P."/>
            <person name="Kaster A.-K."/>
            <person name="Ovreas L."/>
            <person name="Rohde M."/>
            <person name="Galperin M.Y."/>
            <person name="Jogler C."/>
        </authorList>
    </citation>
    <scope>NUCLEOTIDE SEQUENCE [LARGE SCALE GENOMIC DNA]</scope>
    <source>
        <strain evidence="6 7">KOR34</strain>
    </source>
</reference>
<dbReference type="Pfam" id="PF21254">
    <property type="entry name" value="AGA-YXIM_GBD"/>
    <property type="match status" value="1"/>
</dbReference>
<protein>
    <submittedName>
        <fullName evidence="6">Rhamnogalacturonan acetylesterase RhgT</fullName>
        <ecNumber evidence="6">3.1.1.-</ecNumber>
    </submittedName>
</protein>
<dbReference type="PANTHER" id="PTHR43695:SF1">
    <property type="entry name" value="RHAMNOGALACTURONAN ACETYLESTERASE"/>
    <property type="match status" value="1"/>
</dbReference>
<dbReference type="CDD" id="cd01821">
    <property type="entry name" value="Rhamnogalacturan_acetylesterase_like"/>
    <property type="match status" value="2"/>
</dbReference>
<organism evidence="6 7">
    <name type="scientific">Posidoniimonas corsicana</name>
    <dbReference type="NCBI Taxonomy" id="1938618"/>
    <lineage>
        <taxon>Bacteria</taxon>
        <taxon>Pseudomonadati</taxon>
        <taxon>Planctomycetota</taxon>
        <taxon>Planctomycetia</taxon>
        <taxon>Pirellulales</taxon>
        <taxon>Lacipirellulaceae</taxon>
        <taxon>Posidoniimonas</taxon>
    </lineage>
</organism>
<evidence type="ECO:0000256" key="3">
    <source>
        <dbReference type="SAM" id="SignalP"/>
    </source>
</evidence>
<keyword evidence="7" id="KW-1185">Reference proteome</keyword>
<dbReference type="InterPro" id="IPR049033">
    <property type="entry name" value="AGA-YXIM_GBD"/>
</dbReference>
<keyword evidence="3" id="KW-0732">Signal</keyword>
<evidence type="ECO:0000259" key="5">
    <source>
        <dbReference type="Pfam" id="PF21254"/>
    </source>
</evidence>
<dbReference type="RefSeq" id="WP_197531363.1">
    <property type="nucleotide sequence ID" value="NZ_SIHJ01000001.1"/>
</dbReference>
<keyword evidence="2 6" id="KW-0378">Hydrolase</keyword>
<dbReference type="SUPFAM" id="SSF49785">
    <property type="entry name" value="Galactose-binding domain-like"/>
    <property type="match status" value="1"/>
</dbReference>
<dbReference type="InterPro" id="IPR013830">
    <property type="entry name" value="SGNH_hydro"/>
</dbReference>
<dbReference type="PANTHER" id="PTHR43695">
    <property type="entry name" value="PUTATIVE (AFU_ORTHOLOGUE AFUA_2G17250)-RELATED"/>
    <property type="match status" value="1"/>
</dbReference>
<feature type="domain" description="SGNH hydrolase-type esterase" evidence="4">
    <location>
        <begin position="442"/>
        <end position="611"/>
    </location>
</feature>
<dbReference type="InterPro" id="IPR036514">
    <property type="entry name" value="SGNH_hydro_sf"/>
</dbReference>
<dbReference type="Gene3D" id="3.40.50.1110">
    <property type="entry name" value="SGNH hydrolase"/>
    <property type="match status" value="2"/>
</dbReference>
<evidence type="ECO:0000256" key="2">
    <source>
        <dbReference type="ARBA" id="ARBA00022801"/>
    </source>
</evidence>
<accession>A0A5C5VID0</accession>
<comment type="caution">
    <text evidence="6">The sequence shown here is derived from an EMBL/GenBank/DDBJ whole genome shotgun (WGS) entry which is preliminary data.</text>
</comment>
<evidence type="ECO:0000259" key="4">
    <source>
        <dbReference type="Pfam" id="PF13472"/>
    </source>
</evidence>
<dbReference type="InterPro" id="IPR037459">
    <property type="entry name" value="RhgT-like"/>
</dbReference>
<dbReference type="SUPFAM" id="SSF52266">
    <property type="entry name" value="SGNH hydrolase"/>
    <property type="match status" value="2"/>
</dbReference>
<proteinExistence type="inferred from homology"/>
<dbReference type="Proteomes" id="UP000316714">
    <property type="component" value="Unassembled WGS sequence"/>
</dbReference>
<dbReference type="GO" id="GO:0016788">
    <property type="term" value="F:hydrolase activity, acting on ester bonds"/>
    <property type="evidence" value="ECO:0007669"/>
    <property type="project" value="UniProtKB-ARBA"/>
</dbReference>
<feature type="domain" description="SGNH hydrolase-type esterase" evidence="4">
    <location>
        <begin position="41"/>
        <end position="248"/>
    </location>
</feature>
<feature type="domain" description="Beta-agarase/YXIM esterase-like galactose-binding" evidence="5">
    <location>
        <begin position="278"/>
        <end position="353"/>
    </location>
</feature>
<dbReference type="InterPro" id="IPR008979">
    <property type="entry name" value="Galactose-bd-like_sf"/>
</dbReference>
<dbReference type="Pfam" id="PF13472">
    <property type="entry name" value="Lipase_GDSL_2"/>
    <property type="match status" value="2"/>
</dbReference>
<feature type="chain" id="PRO_5022886591" evidence="3">
    <location>
        <begin position="29"/>
        <end position="641"/>
    </location>
</feature>
<evidence type="ECO:0000313" key="7">
    <source>
        <dbReference type="Proteomes" id="UP000316714"/>
    </source>
</evidence>
<evidence type="ECO:0000313" key="6">
    <source>
        <dbReference type="EMBL" id="TWT37629.1"/>
    </source>
</evidence>
<name>A0A5C5VID0_9BACT</name>
<comment type="similarity">
    <text evidence="1">Belongs to the 'GDSL' lipolytic enzyme family.</text>
</comment>
<dbReference type="EC" id="3.1.1.-" evidence="6"/>
<dbReference type="AlphaFoldDB" id="A0A5C5VID0"/>
<dbReference type="Gene3D" id="2.60.120.430">
    <property type="entry name" value="Galactose-binding lectin"/>
    <property type="match status" value="1"/>
</dbReference>
<evidence type="ECO:0000256" key="1">
    <source>
        <dbReference type="ARBA" id="ARBA00008668"/>
    </source>
</evidence>
<gene>
    <name evidence="6" type="primary">rhgT_2</name>
    <name evidence="6" type="ORF">KOR34_25850</name>
</gene>
<feature type="signal peptide" evidence="3">
    <location>
        <begin position="1"/>
        <end position="28"/>
    </location>
</feature>
<dbReference type="EMBL" id="SIHJ01000001">
    <property type="protein sequence ID" value="TWT37629.1"/>
    <property type="molecule type" value="Genomic_DNA"/>
</dbReference>